<dbReference type="EMBL" id="BAAARI010000004">
    <property type="protein sequence ID" value="GAA2571586.1"/>
    <property type="molecule type" value="Genomic_DNA"/>
</dbReference>
<name>A0ABP6BHU5_9MICO</name>
<gene>
    <name evidence="2" type="ORF">GCM10009862_08020</name>
</gene>
<dbReference type="RefSeq" id="WP_344227127.1">
    <property type="nucleotide sequence ID" value="NZ_BAAARI010000004.1"/>
</dbReference>
<dbReference type="Proteomes" id="UP001500274">
    <property type="component" value="Unassembled WGS sequence"/>
</dbReference>
<proteinExistence type="predicted"/>
<accession>A0ABP6BHU5</accession>
<dbReference type="Pfam" id="PF13625">
    <property type="entry name" value="Helicase_C_3"/>
    <property type="match status" value="1"/>
</dbReference>
<comment type="caution">
    <text evidence="2">The sequence shown here is derived from an EMBL/GenBank/DDBJ whole genome shotgun (WGS) entry which is preliminary data.</text>
</comment>
<dbReference type="InterPro" id="IPR032830">
    <property type="entry name" value="XPB/Ssl2_N"/>
</dbReference>
<protein>
    <recommendedName>
        <fullName evidence="1">Helicase XPB/Ssl2 N-terminal domain-containing protein</fullName>
    </recommendedName>
</protein>
<keyword evidence="3" id="KW-1185">Reference proteome</keyword>
<reference evidence="3" key="1">
    <citation type="journal article" date="2019" name="Int. J. Syst. Evol. Microbiol.">
        <title>The Global Catalogue of Microorganisms (GCM) 10K type strain sequencing project: providing services to taxonomists for standard genome sequencing and annotation.</title>
        <authorList>
            <consortium name="The Broad Institute Genomics Platform"/>
            <consortium name="The Broad Institute Genome Sequencing Center for Infectious Disease"/>
            <person name="Wu L."/>
            <person name="Ma J."/>
        </authorList>
    </citation>
    <scope>NUCLEOTIDE SEQUENCE [LARGE SCALE GENOMIC DNA]</scope>
    <source>
        <strain evidence="3">JCM 16365</strain>
    </source>
</reference>
<evidence type="ECO:0000313" key="3">
    <source>
        <dbReference type="Proteomes" id="UP001500274"/>
    </source>
</evidence>
<feature type="domain" description="Helicase XPB/Ssl2 N-terminal" evidence="1">
    <location>
        <begin position="313"/>
        <end position="436"/>
    </location>
</feature>
<evidence type="ECO:0000259" key="1">
    <source>
        <dbReference type="Pfam" id="PF13625"/>
    </source>
</evidence>
<evidence type="ECO:0000313" key="2">
    <source>
        <dbReference type="EMBL" id="GAA2571586.1"/>
    </source>
</evidence>
<organism evidence="2 3">
    <name type="scientific">Microbacterium binotii</name>
    <dbReference type="NCBI Taxonomy" id="462710"/>
    <lineage>
        <taxon>Bacteria</taxon>
        <taxon>Bacillati</taxon>
        <taxon>Actinomycetota</taxon>
        <taxon>Actinomycetes</taxon>
        <taxon>Micrococcales</taxon>
        <taxon>Microbacteriaceae</taxon>
        <taxon>Microbacterium</taxon>
    </lineage>
</organism>
<sequence>MTVAGPSDERALASLLAASGDEELAQLFAARKLPPSTPAQDFFDIAATLLTDASVDRALTRLAAPELAALAAAQTGPVAAPLRSALASRALLDADGVPFQTVRSRLAERAGSEAFTSPAVAPLPPADPQSVAAAAERAFEQVASLADILLAATSAPLSRTGAGSISATERRRLIDDGAVASAEQLEDLIVLGADAGLLSDEDRSWQATDAAPEWLDEGTSDRWGEVASAYVRALPEALRTPEGGFLPPPAWPGVYRLDPEWPEQAAALVRRGVLWGVLADDGLLPWTAQLSRTGEVDTRTLTAALPPEVDKIYLQADLSAISPGPLAPRLEQRLRRMATRETRAQASTYRFTAESLTAAMSGGESAESVHAFLSEISLTGIPQPLAYLIDATAARHGAIRVGTDAATGRTVVRSSSPQLLATIAVDQSLRPVGLVEHEGALVSRAGRDAVYWSLVDARYPVVAVDENDHLERVLRRSMRQAAPEPPPREQYRELIAALRGAQSGDADAAWLERELEQAVRARATIDVTVSLPDGSTRVFALEATGLGGGRLRGLDRAADVERTLPMTSIVSVSPR</sequence>